<gene>
    <name evidence="10" type="primary">pilY1</name>
    <name evidence="10" type="ORF">HLUCCX14_15980</name>
</gene>
<comment type="similarity">
    <text evidence="2">Belongs to the PilY1 family.</text>
</comment>
<evidence type="ECO:0000256" key="2">
    <source>
        <dbReference type="ARBA" id="ARBA00008387"/>
    </source>
</evidence>
<comment type="caution">
    <text evidence="10">The sequence shown here is derived from an EMBL/GenBank/DDBJ whole genome shotgun (WGS) entry which is preliminary data.</text>
</comment>
<keyword evidence="3" id="KW-1029">Fimbrium biogenesis</keyword>
<feature type="compositionally biased region" description="Low complexity" evidence="7">
    <location>
        <begin position="1151"/>
        <end position="1160"/>
    </location>
</feature>
<accession>A0A0P8CUU8</accession>
<keyword evidence="6" id="KW-0281">Fimbrium</keyword>
<dbReference type="InterPro" id="IPR015943">
    <property type="entry name" value="WD40/YVTN_repeat-like_dom_sf"/>
</dbReference>
<feature type="domain" description="PilY1 beta-propeller" evidence="9">
    <location>
        <begin position="666"/>
        <end position="1002"/>
    </location>
</feature>
<dbReference type="SUPFAM" id="SSF50998">
    <property type="entry name" value="Quinoprotein alcohol dehydrogenase-like"/>
    <property type="match status" value="1"/>
</dbReference>
<feature type="chain" id="PRO_5006148991" evidence="8">
    <location>
        <begin position="34"/>
        <end position="1199"/>
    </location>
</feature>
<dbReference type="GO" id="GO:0009289">
    <property type="term" value="C:pilus"/>
    <property type="evidence" value="ECO:0007669"/>
    <property type="project" value="UniProtKB-SubCell"/>
</dbReference>
<evidence type="ECO:0000256" key="8">
    <source>
        <dbReference type="SAM" id="SignalP"/>
    </source>
</evidence>
<organism evidence="10 11">
    <name type="scientific">Marinobacter excellens HL-55</name>
    <dbReference type="NCBI Taxonomy" id="1305731"/>
    <lineage>
        <taxon>Bacteria</taxon>
        <taxon>Pseudomonadati</taxon>
        <taxon>Pseudomonadota</taxon>
        <taxon>Gammaproteobacteria</taxon>
        <taxon>Pseudomonadales</taxon>
        <taxon>Marinobacteraceae</taxon>
        <taxon>Marinobacter</taxon>
    </lineage>
</organism>
<keyword evidence="5" id="KW-0106">Calcium</keyword>
<dbReference type="Proteomes" id="UP000050416">
    <property type="component" value="Unassembled WGS sequence"/>
</dbReference>
<evidence type="ECO:0000313" key="10">
    <source>
        <dbReference type="EMBL" id="KPQ27172.1"/>
    </source>
</evidence>
<feature type="compositionally biased region" description="Acidic residues" evidence="7">
    <location>
        <begin position="1161"/>
        <end position="1174"/>
    </location>
</feature>
<dbReference type="OrthoDB" id="7156875at2"/>
<dbReference type="AlphaFoldDB" id="A0A0P8CUU8"/>
<evidence type="ECO:0000256" key="7">
    <source>
        <dbReference type="SAM" id="MobiDB-lite"/>
    </source>
</evidence>
<proteinExistence type="inferred from homology"/>
<dbReference type="InterPro" id="IPR011047">
    <property type="entry name" value="Quinoprotein_ADH-like_sf"/>
</dbReference>
<dbReference type="EMBL" id="LJZQ01000034">
    <property type="protein sequence ID" value="KPQ27172.1"/>
    <property type="molecule type" value="Genomic_DNA"/>
</dbReference>
<dbReference type="Gene3D" id="2.130.10.10">
    <property type="entry name" value="YVTN repeat-like/Quinoprotein amine dehydrogenase"/>
    <property type="match status" value="1"/>
</dbReference>
<evidence type="ECO:0000256" key="1">
    <source>
        <dbReference type="ARBA" id="ARBA00004561"/>
    </source>
</evidence>
<name>A0A0P8CUU8_9GAMM</name>
<feature type="region of interest" description="Disordered" evidence="7">
    <location>
        <begin position="1146"/>
        <end position="1187"/>
    </location>
</feature>
<dbReference type="PATRIC" id="fig|1305731.5.peg.1973"/>
<keyword evidence="4" id="KW-0479">Metal-binding</keyword>
<evidence type="ECO:0000256" key="3">
    <source>
        <dbReference type="ARBA" id="ARBA00022558"/>
    </source>
</evidence>
<evidence type="ECO:0000256" key="5">
    <source>
        <dbReference type="ARBA" id="ARBA00022837"/>
    </source>
</evidence>
<keyword evidence="8" id="KW-0732">Signal</keyword>
<dbReference type="STRING" id="1305731.GCA_000934705_02273"/>
<evidence type="ECO:0000256" key="4">
    <source>
        <dbReference type="ARBA" id="ARBA00022723"/>
    </source>
</evidence>
<dbReference type="Pfam" id="PF05567">
    <property type="entry name" value="T4P_PilY1"/>
    <property type="match status" value="1"/>
</dbReference>
<reference evidence="10 11" key="1">
    <citation type="submission" date="2015-09" db="EMBL/GenBank/DDBJ databases">
        <title>Identification and resolution of microdiversity through metagenomic sequencing of parallel consortia.</title>
        <authorList>
            <person name="Nelson W.C."/>
            <person name="Romine M.F."/>
            <person name="Lindemann S.R."/>
        </authorList>
    </citation>
    <scope>NUCLEOTIDE SEQUENCE [LARGE SCALE GENOMIC DNA]</scope>
    <source>
        <strain evidence="10">HL-55</strain>
    </source>
</reference>
<dbReference type="InterPro" id="IPR008707">
    <property type="entry name" value="B-propeller_PilY1"/>
</dbReference>
<evidence type="ECO:0000256" key="6">
    <source>
        <dbReference type="ARBA" id="ARBA00023263"/>
    </source>
</evidence>
<feature type="signal peptide" evidence="8">
    <location>
        <begin position="1"/>
        <end position="33"/>
    </location>
</feature>
<protein>
    <submittedName>
        <fullName evidence="10">Type IV pilus assembly protein PilY1</fullName>
    </submittedName>
</protein>
<evidence type="ECO:0000259" key="9">
    <source>
        <dbReference type="Pfam" id="PF05567"/>
    </source>
</evidence>
<sequence length="1199" mass="129750">MLKLKAINSKFSKVRVAALSCLFSVFTVQSAIAGPVDISEVPAYLGGTVAPNIMFIIDDSGSMQFELPESQFTSVVRYLFPPVATMYGGGIYDQRIFDFDDDNPRNRLFRSPQGNAFFYNPAKTYEPWFRGDRSQWDDASPTAAPRVPGRSESGTVNLTVSQQHNQWIRSANNSLFQSTANLTYWPITFYMKKEGAEQFAKGSYVKYQVRNGRGYRTDLQTGNEVEISTFEFGEVSRSVTEEVQNFANWFSYYRSRTLAARSGIGNAFSQQGEGLRVGYGRLNKGSSSIDGVSTSVISKGVRAFAGDDREDFFERLYTDGVPASGTPLRLALKRAGEYYERSDNRGPWGADPGNNDSDGHLECRQSFTILMTDGYWSGGSPGVGDVDGKNGPAIDSYAGYRPESPFEDDRSDTLADVAMYFWNRDLRPDLPNDVPTTGINPAFWQHMVTFGVGLGVTGIIEDPKTVFDAIGDEDVDIEWADPFSSEAAKVDDLLHAAVNSRGGFFNAADPDTFATELSGVLTTIVSRVENSATAAAASSAVLRQDSLAFSAGFRSTDWSGALQATEILKGGARGKLIWDAEFELEAKGANSRGLFTMADGQAVELKLLNNLSEAQKDALNTAPAGTVDNLGQSRIDWLRGASPGVGNFRNRVFQPEGGGPSRLRLLGDIIGSNPQYAGPVNYGYRRLPGTEGSSYGNYRSSSDYLARPNVVYVGANDGFLHAFDALTGEELFGYMPGELLEPGDNDSARINDVMERDYSHRFYMNGTPTISDAYINGSWRTILVGAMGVGGRTVFALDISDPENFSASDVLWEFTDPDLGRGVDSPQVVRLPSGEWAAVFGNGYNSDSNESGVFVVDLEDGSLIDKVMTGTGSTANPNGMATPVVLLDQATGITTRAYAGDLRGNLWRVDLNNFNDTKLFTATSPNGSPQPITVAPQIAEKPNGDIGELVVVFGTGSYFRVPDSIDNQVQSLYGIYDDGSNANLARRDLLEQEITSQRSSNFDVESEGVTTTEALDIRVVSDNVPGAGDDGWLLDLDTSGGERVISRAAFPSGFPVKRVRFSTLIPDNNVCGGGREGYLMDIDLLSGGQTDDAVFDLNRDGKFDTGDSAGSDIVNGIRGVVSGEQIQVVLDNTTDLFIDSVIVDLPPDYTGPRQPDQPGQGDDDSDGGTGDLDEPPCTGPLCGAAEGYNFGRQNWEELR</sequence>
<comment type="subcellular location">
    <subcellularLocation>
        <location evidence="1">Fimbrium</location>
    </subcellularLocation>
</comment>
<dbReference type="GO" id="GO:0046872">
    <property type="term" value="F:metal ion binding"/>
    <property type="evidence" value="ECO:0007669"/>
    <property type="project" value="UniProtKB-KW"/>
</dbReference>
<evidence type="ECO:0000313" key="11">
    <source>
        <dbReference type="Proteomes" id="UP000050416"/>
    </source>
</evidence>